<feature type="signal peptide" evidence="6">
    <location>
        <begin position="1"/>
        <end position="31"/>
    </location>
</feature>
<evidence type="ECO:0000256" key="1">
    <source>
        <dbReference type="ARBA" id="ARBA00005392"/>
    </source>
</evidence>
<evidence type="ECO:0000256" key="2">
    <source>
        <dbReference type="ARBA" id="ARBA00022512"/>
    </source>
</evidence>
<evidence type="ECO:0000313" key="9">
    <source>
        <dbReference type="EMBL" id="CAD1831116.1"/>
    </source>
</evidence>
<comment type="function">
    <text evidence="6">Causes loosening and extension of plant cell walls by disrupting non-covalent bonding between cellulose microfibrils and matrix glucans. No enzymatic activity has been found.</text>
</comment>
<keyword evidence="5" id="KW-0472">Membrane</keyword>
<evidence type="ECO:0000256" key="5">
    <source>
        <dbReference type="ARBA" id="ARBA00023136"/>
    </source>
</evidence>
<dbReference type="SMART" id="SM00837">
    <property type="entry name" value="DPBB_1"/>
    <property type="match status" value="1"/>
</dbReference>
<comment type="similarity">
    <text evidence="1 6">Belongs to the expansin family. Expansin A subfamily.</text>
</comment>
<evidence type="ECO:0000256" key="3">
    <source>
        <dbReference type="ARBA" id="ARBA00022525"/>
    </source>
</evidence>
<dbReference type="GO" id="GO:0009664">
    <property type="term" value="P:plant-type cell wall organization"/>
    <property type="evidence" value="ECO:0007669"/>
    <property type="project" value="InterPro"/>
</dbReference>
<dbReference type="CDD" id="cd22274">
    <property type="entry name" value="DPBB_EXPA_N"/>
    <property type="match status" value="1"/>
</dbReference>
<dbReference type="InterPro" id="IPR007112">
    <property type="entry name" value="Expansin/allergen_DPBB_dom"/>
</dbReference>
<dbReference type="EMBL" id="LR862148">
    <property type="protein sequence ID" value="CAD1831116.1"/>
    <property type="molecule type" value="Genomic_DNA"/>
</dbReference>
<dbReference type="PROSITE" id="PS50842">
    <property type="entry name" value="EXPANSIN_EG45"/>
    <property type="match status" value="1"/>
</dbReference>
<comment type="subcellular location">
    <subcellularLocation>
        <location evidence="6">Secreted</location>
        <location evidence="6">Cell wall</location>
    </subcellularLocation>
    <subcellularLocation>
        <location evidence="6">Membrane</location>
        <topology evidence="6">Peripheral membrane protein</topology>
    </subcellularLocation>
</comment>
<organism evidence="9">
    <name type="scientific">Ananas comosus var. bracteatus</name>
    <name type="common">red pineapple</name>
    <dbReference type="NCBI Taxonomy" id="296719"/>
    <lineage>
        <taxon>Eukaryota</taxon>
        <taxon>Viridiplantae</taxon>
        <taxon>Streptophyta</taxon>
        <taxon>Embryophyta</taxon>
        <taxon>Tracheophyta</taxon>
        <taxon>Spermatophyta</taxon>
        <taxon>Magnoliopsida</taxon>
        <taxon>Liliopsida</taxon>
        <taxon>Poales</taxon>
        <taxon>Bromeliaceae</taxon>
        <taxon>Bromelioideae</taxon>
        <taxon>Ananas</taxon>
    </lineage>
</organism>
<gene>
    <name evidence="9" type="ORF">CB5_LOCUS14327</name>
</gene>
<dbReference type="InterPro" id="IPR002963">
    <property type="entry name" value="Expansin"/>
</dbReference>
<dbReference type="SUPFAM" id="SSF49590">
    <property type="entry name" value="PHL pollen allergen"/>
    <property type="match status" value="1"/>
</dbReference>
<evidence type="ECO:0000259" key="8">
    <source>
        <dbReference type="PROSITE" id="PS50843"/>
    </source>
</evidence>
<dbReference type="PRINTS" id="PR01225">
    <property type="entry name" value="EXPANSNFAMLY"/>
</dbReference>
<dbReference type="AlphaFoldDB" id="A0A6V7PKQ6"/>
<sequence length="259" mass="27392">MASSFRRPRSILRLLVALAVLVAIAVTRVDANFQTSDWSLAHATFYGDETASETMGGACGYGNLYSTGYGTATAALSSVLFNEGYGCGGCYEIRCTGATACYAGSPSIVVTGTNLCPPNWAEASDNGGWCNPRGCTSTCRSPRSCRSLTGTPVSSRVSCPKKGGVRFQFQGNAYWLLVYVLNVGGSGDVCSIDVKGDSTDWISMTHNWGASFQAFANLGGQALSFRLTTCTSQETLILYNVADAGWSVGLTYEGDSNFF</sequence>
<dbReference type="GO" id="GO:0005576">
    <property type="term" value="C:extracellular region"/>
    <property type="evidence" value="ECO:0007669"/>
    <property type="project" value="InterPro"/>
</dbReference>
<dbReference type="PRINTS" id="PR01226">
    <property type="entry name" value="EXPANSIN"/>
</dbReference>
<name>A0A6V7PKQ6_ANACO</name>
<dbReference type="Pfam" id="PF01357">
    <property type="entry name" value="Expansin_C"/>
    <property type="match status" value="1"/>
</dbReference>
<dbReference type="Gene3D" id="2.40.40.10">
    <property type="entry name" value="RlpA-like domain"/>
    <property type="match status" value="1"/>
</dbReference>
<evidence type="ECO:0000256" key="4">
    <source>
        <dbReference type="ARBA" id="ARBA00022729"/>
    </source>
</evidence>
<dbReference type="InterPro" id="IPR009009">
    <property type="entry name" value="RlpA-like_DPBB"/>
</dbReference>
<dbReference type="InterPro" id="IPR036908">
    <property type="entry name" value="RlpA-like_sf"/>
</dbReference>
<feature type="chain" id="PRO_5028507319" description="Expansin" evidence="6">
    <location>
        <begin position="32"/>
        <end position="259"/>
    </location>
</feature>
<keyword evidence="3 6" id="KW-0964">Secreted</keyword>
<proteinExistence type="inferred from homology"/>
<dbReference type="Gene3D" id="2.60.40.760">
    <property type="entry name" value="Expansin, cellulose-binding-like domain"/>
    <property type="match status" value="1"/>
</dbReference>
<keyword evidence="4 6" id="KW-0732">Signal</keyword>
<keyword evidence="6" id="KW-0961">Cell wall biogenesis/degradation</keyword>
<feature type="domain" description="Expansin-like CBD" evidence="8">
    <location>
        <begin position="174"/>
        <end position="254"/>
    </location>
</feature>
<keyword evidence="2 6" id="KW-0134">Cell wall</keyword>
<dbReference type="PANTHER" id="PTHR31867">
    <property type="entry name" value="EXPANSIN-A15"/>
    <property type="match status" value="1"/>
</dbReference>
<feature type="domain" description="Expansin-like EG45" evidence="7">
    <location>
        <begin position="56"/>
        <end position="132"/>
    </location>
</feature>
<dbReference type="SUPFAM" id="SSF50685">
    <property type="entry name" value="Barwin-like endoglucanases"/>
    <property type="match status" value="1"/>
</dbReference>
<protein>
    <recommendedName>
        <fullName evidence="6">Expansin</fullName>
    </recommendedName>
</protein>
<evidence type="ECO:0000259" key="7">
    <source>
        <dbReference type="PROSITE" id="PS50842"/>
    </source>
</evidence>
<accession>A0A6V7PKQ6</accession>
<evidence type="ECO:0000256" key="6">
    <source>
        <dbReference type="RuleBase" id="RU365023"/>
    </source>
</evidence>
<dbReference type="InterPro" id="IPR007118">
    <property type="entry name" value="Expan_Lol_pI"/>
</dbReference>
<dbReference type="Pfam" id="PF03330">
    <property type="entry name" value="DPBB_1"/>
    <property type="match status" value="1"/>
</dbReference>
<dbReference type="GO" id="GO:0016020">
    <property type="term" value="C:membrane"/>
    <property type="evidence" value="ECO:0007669"/>
    <property type="project" value="UniProtKB-SubCell"/>
</dbReference>
<dbReference type="PROSITE" id="PS50843">
    <property type="entry name" value="EXPANSIN_CBD"/>
    <property type="match status" value="1"/>
</dbReference>
<dbReference type="InterPro" id="IPR007117">
    <property type="entry name" value="Expansin_CBD"/>
</dbReference>
<reference evidence="9" key="1">
    <citation type="submission" date="2020-07" db="EMBL/GenBank/DDBJ databases">
        <authorList>
            <person name="Lin J."/>
        </authorList>
    </citation>
    <scope>NUCLEOTIDE SEQUENCE</scope>
</reference>
<dbReference type="InterPro" id="IPR036749">
    <property type="entry name" value="Expansin_CBD_sf"/>
</dbReference>